<accession>A0ABR1IRH9</accession>
<comment type="caution">
    <text evidence="1">The sequence shown here is derived from an EMBL/GenBank/DDBJ whole genome shotgun (WGS) entry which is preliminary data.</text>
</comment>
<evidence type="ECO:0000313" key="2">
    <source>
        <dbReference type="Proteomes" id="UP001498398"/>
    </source>
</evidence>
<dbReference type="CDD" id="cd09917">
    <property type="entry name" value="F-box_SF"/>
    <property type="match status" value="1"/>
</dbReference>
<gene>
    <name evidence="1" type="ORF">VKT23_017527</name>
</gene>
<evidence type="ECO:0000313" key="1">
    <source>
        <dbReference type="EMBL" id="KAK7439303.1"/>
    </source>
</evidence>
<evidence type="ECO:0008006" key="3">
    <source>
        <dbReference type="Google" id="ProtNLM"/>
    </source>
</evidence>
<dbReference type="InterPro" id="IPR036047">
    <property type="entry name" value="F-box-like_dom_sf"/>
</dbReference>
<sequence>MPRSLPSDILLDISQFLDARSVVRFSQAHRPMHETLQSDHGGRERFKIEAEKLGMEIGPIPRPLHKASSATLVNMLRRYCYNLTHLMYQQREIIPLRNSAPTTEWSNDHAPTREQPYFNVNNYAGESSGCLYHVCHRPQLDKAFLEIFQFASVRKGLRSRLWQLEVGSCVLGVAIDALQNVVVLLTRQPGVEDLFALQFYHLNNETVFRQPFYLKIGWPSNVKVLQFEICGNHIAISVARWSRYSWEQLRFPLQLINWRSDVILPFIREDCLALLDWRVHNRELKVAVEILSFGDNPMRELITVDSIVPLKVPLQRNQVQALLGVSFLRNVAKPPKANPEFEEMCEFIVPEVFSKDALPETTNSNGPFHANPISTLVGVKVEFNPQESRSPDLVWLWERRVFYGSRERTPEMYQNLTSKPVLGYFHTLNGRRLTWYMDGIVTRDFDPLACRRYLSNPSGVDLSSSQCCTIMQPVVTPRPHGAGNEWIGDSSVECRLKQVTPRPWWMFGTEDNLVMITHGRNVGRTEELVAVVYTF</sequence>
<keyword evidence="2" id="KW-1185">Reference proteome</keyword>
<name>A0ABR1IRH9_9AGAR</name>
<proteinExistence type="predicted"/>
<dbReference type="SUPFAM" id="SSF81383">
    <property type="entry name" value="F-box domain"/>
    <property type="match status" value="1"/>
</dbReference>
<dbReference type="Proteomes" id="UP001498398">
    <property type="component" value="Unassembled WGS sequence"/>
</dbReference>
<dbReference type="EMBL" id="JBANRG010000073">
    <property type="protein sequence ID" value="KAK7439303.1"/>
    <property type="molecule type" value="Genomic_DNA"/>
</dbReference>
<protein>
    <recommendedName>
        <fullName evidence="3">F-box domain-containing protein</fullName>
    </recommendedName>
</protein>
<reference evidence="1 2" key="1">
    <citation type="submission" date="2024-01" db="EMBL/GenBank/DDBJ databases">
        <title>A draft genome for the cacao thread blight pathogen Marasmiellus scandens.</title>
        <authorList>
            <person name="Baruah I.K."/>
            <person name="Leung J."/>
            <person name="Bukari Y."/>
            <person name="Amoako-Attah I."/>
            <person name="Meinhardt L.W."/>
            <person name="Bailey B.A."/>
            <person name="Cohen S.P."/>
        </authorList>
    </citation>
    <scope>NUCLEOTIDE SEQUENCE [LARGE SCALE GENOMIC DNA]</scope>
    <source>
        <strain evidence="1 2">GH-19</strain>
    </source>
</reference>
<organism evidence="1 2">
    <name type="scientific">Marasmiellus scandens</name>
    <dbReference type="NCBI Taxonomy" id="2682957"/>
    <lineage>
        <taxon>Eukaryota</taxon>
        <taxon>Fungi</taxon>
        <taxon>Dikarya</taxon>
        <taxon>Basidiomycota</taxon>
        <taxon>Agaricomycotina</taxon>
        <taxon>Agaricomycetes</taxon>
        <taxon>Agaricomycetidae</taxon>
        <taxon>Agaricales</taxon>
        <taxon>Marasmiineae</taxon>
        <taxon>Omphalotaceae</taxon>
        <taxon>Marasmiellus</taxon>
    </lineage>
</organism>